<keyword evidence="2" id="KW-1185">Reference proteome</keyword>
<dbReference type="InterPro" id="IPR008969">
    <property type="entry name" value="CarboxyPept-like_regulatory"/>
</dbReference>
<dbReference type="OrthoDB" id="1223654at2"/>
<dbReference type="Gene3D" id="2.170.130.10">
    <property type="entry name" value="TonB-dependent receptor, plug domain"/>
    <property type="match status" value="1"/>
</dbReference>
<dbReference type="RefSeq" id="WP_119478277.1">
    <property type="nucleotide sequence ID" value="NZ_QXML01000006.1"/>
</dbReference>
<dbReference type="Pfam" id="PF13715">
    <property type="entry name" value="CarbopepD_reg_2"/>
    <property type="match status" value="1"/>
</dbReference>
<evidence type="ECO:0000313" key="2">
    <source>
        <dbReference type="Proteomes" id="UP000283522"/>
    </source>
</evidence>
<dbReference type="Proteomes" id="UP000283522">
    <property type="component" value="Unassembled WGS sequence"/>
</dbReference>
<dbReference type="SUPFAM" id="SSF56935">
    <property type="entry name" value="Porins"/>
    <property type="match status" value="1"/>
</dbReference>
<dbReference type="InterPro" id="IPR037066">
    <property type="entry name" value="Plug_dom_sf"/>
</dbReference>
<dbReference type="SUPFAM" id="SSF49464">
    <property type="entry name" value="Carboxypeptidase regulatory domain-like"/>
    <property type="match status" value="1"/>
</dbReference>
<gene>
    <name evidence="1" type="ORF">D0X99_13040</name>
</gene>
<name>A0A418PQ95_9BACT</name>
<sequence>MRLVLLLLFFLGYGFSFSQTITGTVREKGSGLPLPFSNVFINNTTIGSATDPEGRFRISGDFASEIELVASFVGYVTEVKTISFRNRNEVQVDFVLAFNESNLSEIELKAKRDKSWEREFRRFEEVFLALPDDPYKSQIEITNPWVVEFEKVKPDKGPNYLRATAQQPLKITNTALGYEIDYYLQDFRVLRNGSRFYGQVFYEPINSSDEQELEQWESAREVNFHSSLRHLNESILLSSSDSLFFRLYHALPEQMDRRRTNDFTQELNESIVLVSKDSILRRPLGDGNFRIFLPGRMEVHHLDKPWRNDYYTNIYHAISWIQAPDGYYDVDRKGVLLNPTQLVLSGYMGRQRMARILPLDFEPDRKFVTEQTQQEVITSPAIRFNRLREKVWLTTNKPYFYPGETAWIGGRMLYQDQTLADSLSRVVYVDLINYKSEVIQSATFPIEQGKISGGLALSADLAPGDYALRGYTHWNQNFGELDQFVAPFLVMESGFQPKVEAVESEFVQGEITVKPEFSVSDSLSYRVMDLKLEILDEFQNPIDGEFILSLTDGETVVELEQANSLEEGMNWLDGKLPDDFDSPLSYPVEYGISVQGKFTADNKRRPAINPITVVRGDLEDFGQVMTDSLGNFWATGLYFKDTAQIAVAAMDDKLRPFGSVELLPLTRPRLSSILPKYSYTKEPIREENKTLDVSGDYILLEEFVKEDVKERETMAERNYGYGEPTQQVSGDVLEKESIGEILGRLGFNMSTLKFRNYTYGERTGTPLLIIDGSSMPYMDPNEFRITVLGFEPSQLESIKVYSDNISKSIFGMAGYAGVIMIETKKGLRTGPESSSKFNSEGFQIFPVPGFTDFAEFPKNPASDQYLRKKPTIYWEPEAISEAGLFRTQVKVPYGVKSINIRVEGRTVDGEAFSKMLKVEF</sequence>
<accession>A0A418PQ95</accession>
<protein>
    <recommendedName>
        <fullName evidence="3">TonB-dependent receptor plug domain-containing protein</fullName>
    </recommendedName>
</protein>
<organism evidence="1 2">
    <name type="scientific">Algoriphagus lacus</name>
    <dbReference type="NCBI Taxonomy" id="2056311"/>
    <lineage>
        <taxon>Bacteria</taxon>
        <taxon>Pseudomonadati</taxon>
        <taxon>Bacteroidota</taxon>
        <taxon>Cytophagia</taxon>
        <taxon>Cytophagales</taxon>
        <taxon>Cyclobacteriaceae</taxon>
        <taxon>Algoriphagus</taxon>
    </lineage>
</organism>
<dbReference type="EMBL" id="QXML01000006">
    <property type="protein sequence ID" value="RIW14479.1"/>
    <property type="molecule type" value="Genomic_DNA"/>
</dbReference>
<reference evidence="1 2" key="1">
    <citation type="submission" date="2018-09" db="EMBL/GenBank/DDBJ databases">
        <authorList>
            <person name="Wang X."/>
            <person name="Du Z."/>
        </authorList>
    </citation>
    <scope>NUCLEOTIDE SEQUENCE [LARGE SCALE GENOMIC DNA]</scope>
    <source>
        <strain evidence="1 2">N3</strain>
    </source>
</reference>
<dbReference type="AlphaFoldDB" id="A0A418PQ95"/>
<dbReference type="Gene3D" id="2.60.40.1120">
    <property type="entry name" value="Carboxypeptidase-like, regulatory domain"/>
    <property type="match status" value="1"/>
</dbReference>
<evidence type="ECO:0008006" key="3">
    <source>
        <dbReference type="Google" id="ProtNLM"/>
    </source>
</evidence>
<comment type="caution">
    <text evidence="1">The sequence shown here is derived from an EMBL/GenBank/DDBJ whole genome shotgun (WGS) entry which is preliminary data.</text>
</comment>
<evidence type="ECO:0000313" key="1">
    <source>
        <dbReference type="EMBL" id="RIW14479.1"/>
    </source>
</evidence>
<proteinExistence type="predicted"/>